<comment type="caution">
    <text evidence="2">The sequence shown here is derived from an EMBL/GenBank/DDBJ whole genome shotgun (WGS) entry which is preliminary data.</text>
</comment>
<protein>
    <submittedName>
        <fullName evidence="2">Uncharacterized protein</fullName>
    </submittedName>
</protein>
<dbReference type="EMBL" id="JAODUP010000059">
    <property type="protein sequence ID" value="KAK2164755.1"/>
    <property type="molecule type" value="Genomic_DNA"/>
</dbReference>
<feature type="compositionally biased region" description="Polar residues" evidence="1">
    <location>
        <begin position="1"/>
        <end position="26"/>
    </location>
</feature>
<evidence type="ECO:0000256" key="1">
    <source>
        <dbReference type="SAM" id="MobiDB-lite"/>
    </source>
</evidence>
<sequence length="129" mass="14037">MNTQGASIQTQNGALSKNGALSSNGELSVGHGKESGQRQHRRRGVIKARLLSFLTNAFLGHPRCGCCLCMPDDDDNIPFWCSWPQADPGFVYQHLYPVSGVVPKPVVDLLIDLEQLLRSRPTSSTSVST</sequence>
<evidence type="ECO:0000313" key="3">
    <source>
        <dbReference type="Proteomes" id="UP001208570"/>
    </source>
</evidence>
<name>A0AAD9NCC1_9ANNE</name>
<evidence type="ECO:0000313" key="2">
    <source>
        <dbReference type="EMBL" id="KAK2164755.1"/>
    </source>
</evidence>
<gene>
    <name evidence="2" type="ORF">LSH36_59g05017</name>
</gene>
<reference evidence="2" key="1">
    <citation type="journal article" date="2023" name="Mol. Biol. Evol.">
        <title>Third-Generation Sequencing Reveals the Adaptive Role of the Epigenome in Three Deep-Sea Polychaetes.</title>
        <authorList>
            <person name="Perez M."/>
            <person name="Aroh O."/>
            <person name="Sun Y."/>
            <person name="Lan Y."/>
            <person name="Juniper S.K."/>
            <person name="Young C.R."/>
            <person name="Angers B."/>
            <person name="Qian P.Y."/>
        </authorList>
    </citation>
    <scope>NUCLEOTIDE SEQUENCE</scope>
    <source>
        <strain evidence="2">P08H-3</strain>
    </source>
</reference>
<keyword evidence="3" id="KW-1185">Reference proteome</keyword>
<feature type="region of interest" description="Disordered" evidence="1">
    <location>
        <begin position="1"/>
        <end position="42"/>
    </location>
</feature>
<dbReference type="Proteomes" id="UP001208570">
    <property type="component" value="Unassembled WGS sequence"/>
</dbReference>
<organism evidence="2 3">
    <name type="scientific">Paralvinella palmiformis</name>
    <dbReference type="NCBI Taxonomy" id="53620"/>
    <lineage>
        <taxon>Eukaryota</taxon>
        <taxon>Metazoa</taxon>
        <taxon>Spiralia</taxon>
        <taxon>Lophotrochozoa</taxon>
        <taxon>Annelida</taxon>
        <taxon>Polychaeta</taxon>
        <taxon>Sedentaria</taxon>
        <taxon>Canalipalpata</taxon>
        <taxon>Terebellida</taxon>
        <taxon>Terebelliformia</taxon>
        <taxon>Alvinellidae</taxon>
        <taxon>Paralvinella</taxon>
    </lineage>
</organism>
<dbReference type="AlphaFoldDB" id="A0AAD9NCC1"/>
<accession>A0AAD9NCC1</accession>
<proteinExistence type="predicted"/>